<dbReference type="Pfam" id="PF12932">
    <property type="entry name" value="Sec16"/>
    <property type="match status" value="1"/>
</dbReference>
<dbReference type="STRING" id="63057.A0A2P5EBK8"/>
<dbReference type="InterPro" id="IPR024340">
    <property type="entry name" value="Sec16_CCD"/>
</dbReference>
<evidence type="ECO:0000256" key="2">
    <source>
        <dbReference type="ARBA" id="ARBA00005927"/>
    </source>
</evidence>
<feature type="compositionally biased region" description="Basic and acidic residues" evidence="7">
    <location>
        <begin position="114"/>
        <end position="128"/>
    </location>
</feature>
<keyword evidence="3 6" id="KW-0813">Transport</keyword>
<evidence type="ECO:0000259" key="8">
    <source>
        <dbReference type="Pfam" id="PF12931"/>
    </source>
</evidence>
<keyword evidence="6" id="KW-0472">Membrane</keyword>
<feature type="region of interest" description="Disordered" evidence="7">
    <location>
        <begin position="1090"/>
        <end position="1152"/>
    </location>
</feature>
<evidence type="ECO:0000256" key="3">
    <source>
        <dbReference type="ARBA" id="ARBA00022448"/>
    </source>
</evidence>
<proteinExistence type="inferred from homology"/>
<protein>
    <recommendedName>
        <fullName evidence="6">Protein transport protein sec16</fullName>
    </recommendedName>
</protein>
<feature type="region of interest" description="Disordered" evidence="7">
    <location>
        <begin position="939"/>
        <end position="1043"/>
    </location>
</feature>
<comment type="subcellular location">
    <subcellularLocation>
        <location evidence="1">Endoplasmic reticulum</location>
    </subcellularLocation>
    <subcellularLocation>
        <location evidence="6">Golgi apparatus membrane</location>
    </subcellularLocation>
</comment>
<feature type="domain" description="Sec16 Sec23-binding" evidence="8">
    <location>
        <begin position="662"/>
        <end position="926"/>
    </location>
</feature>
<dbReference type="GO" id="GO:0012507">
    <property type="term" value="C:ER to Golgi transport vesicle membrane"/>
    <property type="evidence" value="ECO:0007669"/>
    <property type="project" value="TreeGrafter"/>
</dbReference>
<feature type="region of interest" description="Disordered" evidence="7">
    <location>
        <begin position="1316"/>
        <end position="1337"/>
    </location>
</feature>
<comment type="similarity">
    <text evidence="2 6">Belongs to the SEC16 family.</text>
</comment>
<dbReference type="GO" id="GO:0070973">
    <property type="term" value="P:protein localization to endoplasmic reticulum exit site"/>
    <property type="evidence" value="ECO:0007669"/>
    <property type="project" value="TreeGrafter"/>
</dbReference>
<evidence type="ECO:0000259" key="9">
    <source>
        <dbReference type="Pfam" id="PF12932"/>
    </source>
</evidence>
<feature type="compositionally biased region" description="Polar residues" evidence="7">
    <location>
        <begin position="948"/>
        <end position="961"/>
    </location>
</feature>
<evidence type="ECO:0000313" key="10">
    <source>
        <dbReference type="EMBL" id="PON82938.1"/>
    </source>
</evidence>
<feature type="compositionally biased region" description="Polar residues" evidence="7">
    <location>
        <begin position="1015"/>
        <end position="1029"/>
    </location>
</feature>
<comment type="caution">
    <text evidence="10">The sequence shown here is derived from an EMBL/GenBank/DDBJ whole genome shotgun (WGS) entry which is preliminary data.</text>
</comment>
<feature type="region of interest" description="Disordered" evidence="7">
    <location>
        <begin position="101"/>
        <end position="128"/>
    </location>
</feature>
<feature type="compositionally biased region" description="Low complexity" evidence="7">
    <location>
        <begin position="974"/>
        <end position="987"/>
    </location>
</feature>
<evidence type="ECO:0000313" key="11">
    <source>
        <dbReference type="Proteomes" id="UP000237000"/>
    </source>
</evidence>
<name>A0A2P5EBK8_TREOI</name>
<keyword evidence="6" id="KW-0333">Golgi apparatus</keyword>
<dbReference type="FunCoup" id="A0A2P5EBK8">
    <property type="interactions" value="1500"/>
</dbReference>
<dbReference type="GO" id="GO:0007030">
    <property type="term" value="P:Golgi organization"/>
    <property type="evidence" value="ECO:0007669"/>
    <property type="project" value="TreeGrafter"/>
</dbReference>
<evidence type="ECO:0000256" key="6">
    <source>
        <dbReference type="RuleBase" id="RU364101"/>
    </source>
</evidence>
<reference evidence="11" key="1">
    <citation type="submission" date="2016-06" db="EMBL/GenBank/DDBJ databases">
        <title>Parallel loss of symbiosis genes in relatives of nitrogen-fixing non-legume Parasponia.</title>
        <authorList>
            <person name="Van Velzen R."/>
            <person name="Holmer R."/>
            <person name="Bu F."/>
            <person name="Rutten L."/>
            <person name="Van Zeijl A."/>
            <person name="Liu W."/>
            <person name="Santuari L."/>
            <person name="Cao Q."/>
            <person name="Sharma T."/>
            <person name="Shen D."/>
            <person name="Roswanjaya Y."/>
            <person name="Wardhani T."/>
            <person name="Kalhor M.S."/>
            <person name="Jansen J."/>
            <person name="Van den Hoogen J."/>
            <person name="Gungor B."/>
            <person name="Hartog M."/>
            <person name="Hontelez J."/>
            <person name="Verver J."/>
            <person name="Yang W.-C."/>
            <person name="Schijlen E."/>
            <person name="Repin R."/>
            <person name="Schilthuizen M."/>
            <person name="Schranz E."/>
            <person name="Heidstra R."/>
            <person name="Miyata K."/>
            <person name="Fedorova E."/>
            <person name="Kohlen W."/>
            <person name="Bisseling T."/>
            <person name="Smit S."/>
            <person name="Geurts R."/>
        </authorList>
    </citation>
    <scope>NUCLEOTIDE SEQUENCE [LARGE SCALE GENOMIC DNA]</scope>
    <source>
        <strain evidence="11">cv. RG33-2</strain>
    </source>
</reference>
<dbReference type="GO" id="GO:0000139">
    <property type="term" value="C:Golgi membrane"/>
    <property type="evidence" value="ECO:0007669"/>
    <property type="project" value="UniProtKB-SubCell"/>
</dbReference>
<dbReference type="GO" id="GO:0070971">
    <property type="term" value="C:endoplasmic reticulum exit site"/>
    <property type="evidence" value="ECO:0007669"/>
    <property type="project" value="TreeGrafter"/>
</dbReference>
<dbReference type="OrthoDB" id="8918678at2759"/>
<dbReference type="CDD" id="cd09233">
    <property type="entry name" value="ACE1-Sec16-like"/>
    <property type="match status" value="1"/>
</dbReference>
<dbReference type="PANTHER" id="PTHR13402:SF17">
    <property type="entry name" value="PROTEIN TRANSPORT PROTEIN SEC16"/>
    <property type="match status" value="1"/>
</dbReference>
<dbReference type="Gene3D" id="1.25.40.1030">
    <property type="match status" value="1"/>
</dbReference>
<gene>
    <name evidence="10" type="ORF">TorRG33x02_212340</name>
</gene>
<dbReference type="GO" id="GO:0015031">
    <property type="term" value="P:protein transport"/>
    <property type="evidence" value="ECO:0007669"/>
    <property type="project" value="UniProtKB-KW"/>
</dbReference>
<dbReference type="InterPro" id="IPR024298">
    <property type="entry name" value="Sec16_Sec23-bd"/>
</dbReference>
<dbReference type="PANTHER" id="PTHR13402">
    <property type="entry name" value="RGPR-RELATED"/>
    <property type="match status" value="1"/>
</dbReference>
<accession>A0A2P5EBK8</accession>
<evidence type="ECO:0000256" key="7">
    <source>
        <dbReference type="SAM" id="MobiDB-lite"/>
    </source>
</evidence>
<keyword evidence="6" id="KW-0653">Protein transport</keyword>
<dbReference type="EMBL" id="JXTC01000186">
    <property type="protein sequence ID" value="PON82938.1"/>
    <property type="molecule type" value="Genomic_DNA"/>
</dbReference>
<feature type="domain" description="Sec16 central conserved" evidence="9">
    <location>
        <begin position="481"/>
        <end position="604"/>
    </location>
</feature>
<keyword evidence="4 6" id="KW-0256">Endoplasmic reticulum</keyword>
<feature type="compositionally biased region" description="Basic and acidic residues" evidence="7">
    <location>
        <begin position="1328"/>
        <end position="1337"/>
    </location>
</feature>
<keyword evidence="5 6" id="KW-0931">ER-Golgi transport</keyword>
<evidence type="ECO:0000256" key="4">
    <source>
        <dbReference type="ARBA" id="ARBA00022824"/>
    </source>
</evidence>
<dbReference type="InParanoid" id="A0A2P5EBK8"/>
<dbReference type="Proteomes" id="UP000237000">
    <property type="component" value="Unassembled WGS sequence"/>
</dbReference>
<feature type="compositionally biased region" description="Basic and acidic residues" evidence="7">
    <location>
        <begin position="1114"/>
        <end position="1125"/>
    </location>
</feature>
<organism evidence="10 11">
    <name type="scientific">Trema orientale</name>
    <name type="common">Charcoal tree</name>
    <name type="synonym">Celtis orientalis</name>
    <dbReference type="NCBI Taxonomy" id="63057"/>
    <lineage>
        <taxon>Eukaryota</taxon>
        <taxon>Viridiplantae</taxon>
        <taxon>Streptophyta</taxon>
        <taxon>Embryophyta</taxon>
        <taxon>Tracheophyta</taxon>
        <taxon>Spermatophyta</taxon>
        <taxon>Magnoliopsida</taxon>
        <taxon>eudicotyledons</taxon>
        <taxon>Gunneridae</taxon>
        <taxon>Pentapetalae</taxon>
        <taxon>rosids</taxon>
        <taxon>fabids</taxon>
        <taxon>Rosales</taxon>
        <taxon>Cannabaceae</taxon>
        <taxon>Trema</taxon>
    </lineage>
</organism>
<dbReference type="GO" id="GO:0016192">
    <property type="term" value="P:vesicle-mediated transport"/>
    <property type="evidence" value="ECO:0007669"/>
    <property type="project" value="UniProtKB-KW"/>
</dbReference>
<keyword evidence="11" id="KW-1185">Reference proteome</keyword>
<dbReference type="Pfam" id="PF12931">
    <property type="entry name" value="TPR_Sec16"/>
    <property type="match status" value="1"/>
</dbReference>
<sequence length="1337" mass="146805">MASSPPFEVEDDQTDEDFFDKLVNDEVDYTGSMPSVAENIVSDEANALSNLAISEPDSAKVDSGGDVGFGIHGDLGEKDESTSESMDAHVGSLVAKEAVSPILENSNESSEVGLDGREGKSSESEAGKVKEVQWDSFNSDSHLHLGSGYRSYSDLFTAMEGNSEDPFANVFVEGKSVAQSSVADVAMESSVADLGSSSVKHGEEQYYGTAQEQNVNGQDLSSSHYWENLYPGWKYDPNTGQWYQLEGYNVSGNTSEIANYSANLQESSHLASRSAQSESNVSEWNQVYQGKTEYPAHMVFDPQYPGWYYDSLSQEWKVLDSYTPAVDYSKGVDSKQQYLTKTQENYGTQNWDVSMSSYNQQNASMWQTQQSAQSVTIGYAGSQQLGNQYALKDHRSDSVNQHQTKFNLSGSVSYYESTNPSGNFAQLHNQTNEDKPQETNFSFSQFDSQSSILVSQQPLESETSFSQAVSEERTSAGRPPHALVTFGFGGKLIVMKDATSFHANSTHGIQDSRGGLINVLNMTEVFMDKTDTSVYETGGGDYFPALCQQYLPGPLVNGNVGSKELNKWIDDKIAKYETPYMDYWKGDLLRLLFLLLKLALQYYGKLRSPFGSDQALKESDSPELAVAKLFASSKRNHENGTFVRCLQNIPSEAQIQATALEVQKLLVSGRKKEALECAQEGQLWGPALVLATQLGEQFYGDTVKKMALKQFIAGSPLRSLCLLFAGQQADVFSNAATESSLHNSANMFQQQVKANCTLDQWTENLAIITANRTKDDEVVIIHLGDCLWKEMGEITAAHICYLIAEANFEPYSDSARLCLIGADHWRFPRTYASPEAIQRTELYEYSKVLGNSQFLLLPFQPYKLIYAHMLAEVGKISDALKYCQAISKSLKTGRAPEVDTWKQLVLSLEDRIKIHQQGGYGSNLARKFRTFFGGTANRVAGGLPPPVQSTAQANAQPNEHANQLRDPRVSNSQSTMAMPSLMPSASMEPISQWTGESDHKTMTNRSISEPDFSRSPENVDSSKKASLSNTEEKPSASSGSRFSRFGSRFFQNTIGLVIRSRPDKQAKLGKPNTFYYDDKLKRWVEEGAEPPLEQEALPPPPTTAAFQSGTQDYGLKDSPKPERFDTVAGTEIRSPNSSEKSPGIPPIPPGSNQFSLHGRMGVRYVDTFNKSSGTAANLFHSPSTPAAKPAAGTNPKFFIPAPVISSEKMTQTIGESLQETAMINNDSSTSLKEGTYASTRMPTSTMPMQRFPSMDNIVSKPGEVAKGNNSPLPPHARRTASWSAGLADARSPSVVKEVRPLGEALGISPPMYMPSVPSPQVPRNGHSFGDDVHEVQL</sequence>
<evidence type="ECO:0000256" key="5">
    <source>
        <dbReference type="ARBA" id="ARBA00022892"/>
    </source>
</evidence>
<evidence type="ECO:0000256" key="1">
    <source>
        <dbReference type="ARBA" id="ARBA00004240"/>
    </source>
</evidence>